<dbReference type="InterPro" id="IPR000225">
    <property type="entry name" value="Armadillo"/>
</dbReference>
<comment type="caution">
    <text evidence="1">The sequence shown here is derived from an EMBL/GenBank/DDBJ whole genome shotgun (WGS) entry which is preliminary data.</text>
</comment>
<proteinExistence type="predicted"/>
<gene>
    <name evidence="1" type="primary">RTDR1</name>
    <name evidence="1" type="ORF">HK100_003548</name>
</gene>
<dbReference type="PANTHER" id="PTHR15599">
    <property type="entry name" value="RTDR1"/>
    <property type="match status" value="1"/>
</dbReference>
<keyword evidence="2" id="KW-1185">Reference proteome</keyword>
<organism evidence="1 2">
    <name type="scientific">Physocladia obscura</name>
    <dbReference type="NCBI Taxonomy" id="109957"/>
    <lineage>
        <taxon>Eukaryota</taxon>
        <taxon>Fungi</taxon>
        <taxon>Fungi incertae sedis</taxon>
        <taxon>Chytridiomycota</taxon>
        <taxon>Chytridiomycota incertae sedis</taxon>
        <taxon>Chytridiomycetes</taxon>
        <taxon>Chytridiales</taxon>
        <taxon>Chytriomycetaceae</taxon>
        <taxon>Physocladia</taxon>
    </lineage>
</organism>
<dbReference type="InterPro" id="IPR016024">
    <property type="entry name" value="ARM-type_fold"/>
</dbReference>
<name>A0AAD5XHH9_9FUNG</name>
<accession>A0AAD5XHH9</accession>
<dbReference type="Gene3D" id="1.25.10.10">
    <property type="entry name" value="Leucine-rich Repeat Variant"/>
    <property type="match status" value="1"/>
</dbReference>
<dbReference type="PANTHER" id="PTHR15599:SF1">
    <property type="entry name" value="RADIAL SPOKE HEAD 14 HOMOLOG"/>
    <property type="match status" value="1"/>
</dbReference>
<reference evidence="1" key="1">
    <citation type="submission" date="2020-05" db="EMBL/GenBank/DDBJ databases">
        <title>Phylogenomic resolution of chytrid fungi.</title>
        <authorList>
            <person name="Stajich J.E."/>
            <person name="Amses K."/>
            <person name="Simmons R."/>
            <person name="Seto K."/>
            <person name="Myers J."/>
            <person name="Bonds A."/>
            <person name="Quandt C.A."/>
            <person name="Barry K."/>
            <person name="Liu P."/>
            <person name="Grigoriev I."/>
            <person name="Longcore J.E."/>
            <person name="James T.Y."/>
        </authorList>
    </citation>
    <scope>NUCLEOTIDE SEQUENCE</scope>
    <source>
        <strain evidence="1">JEL0513</strain>
    </source>
</reference>
<dbReference type="AlphaFoldDB" id="A0AAD5XHH9"/>
<dbReference type="InterPro" id="IPR042856">
    <property type="entry name" value="RSP14"/>
</dbReference>
<evidence type="ECO:0000313" key="2">
    <source>
        <dbReference type="Proteomes" id="UP001211907"/>
    </source>
</evidence>
<dbReference type="Proteomes" id="UP001211907">
    <property type="component" value="Unassembled WGS sequence"/>
</dbReference>
<dbReference type="SUPFAM" id="SSF48371">
    <property type="entry name" value="ARM repeat"/>
    <property type="match status" value="1"/>
</dbReference>
<evidence type="ECO:0000313" key="1">
    <source>
        <dbReference type="EMBL" id="KAJ3142030.1"/>
    </source>
</evidence>
<dbReference type="EMBL" id="JADGJH010000019">
    <property type="protein sequence ID" value="KAJ3142030.1"/>
    <property type="molecule type" value="Genomic_DNA"/>
</dbReference>
<sequence>MTSLKTPDTPKGRKWTAQEINQSGLTPLEASKLLVYTLPPNVDPTKMQLAYGRRAIPKLVTEIPEGSLQHQQKSLVFLAELLHNPLNISQALKRDLDHAVGRAELIKHDTLHALLPLVGGLLPKDSFKKLPEERMDIQIMILDTLYNCIRLGRAPYIPDEPIKCDAMGAFTQILKNESVAETKVAASKCIMMLSFHKICKTLACQGETTSILISMLSDRKSAVRAAAAGALMSITIDVEAKKMFVRDDAVSTLMELLGDANESVILNVIKVITNVAEDYRGRFELHACVKKVW</sequence>
<protein>
    <submittedName>
        <fullName evidence="1">Radial spoke head 14</fullName>
    </submittedName>
</protein>
<dbReference type="SMART" id="SM00185">
    <property type="entry name" value="ARM"/>
    <property type="match status" value="3"/>
</dbReference>
<dbReference type="InterPro" id="IPR011989">
    <property type="entry name" value="ARM-like"/>
</dbReference>